<dbReference type="InterPro" id="IPR044855">
    <property type="entry name" value="CoA-Trfase_III_dom3_sf"/>
</dbReference>
<protein>
    <submittedName>
        <fullName evidence="1">CoA transferase</fullName>
    </submittedName>
</protein>
<comment type="caution">
    <text evidence="1">The sequence shown here is derived from an EMBL/GenBank/DDBJ whole genome shotgun (WGS) entry which is preliminary data.</text>
</comment>
<dbReference type="GO" id="GO:0016740">
    <property type="term" value="F:transferase activity"/>
    <property type="evidence" value="ECO:0007669"/>
    <property type="project" value="UniProtKB-KW"/>
</dbReference>
<proteinExistence type="predicted"/>
<dbReference type="PANTHER" id="PTHR48228">
    <property type="entry name" value="SUCCINYL-COA--D-CITRAMALATE COA-TRANSFERASE"/>
    <property type="match status" value="1"/>
</dbReference>
<accession>A0A8E1VYI9</accession>
<dbReference type="InterPro" id="IPR023606">
    <property type="entry name" value="CoA-Trfase_III_dom_1_sf"/>
</dbReference>
<organism evidence="1 2">
    <name type="scientific">Amycolatopsis echigonensis</name>
    <dbReference type="NCBI Taxonomy" id="2576905"/>
    <lineage>
        <taxon>Bacteria</taxon>
        <taxon>Bacillati</taxon>
        <taxon>Actinomycetota</taxon>
        <taxon>Actinomycetes</taxon>
        <taxon>Pseudonocardiales</taxon>
        <taxon>Pseudonocardiaceae</taxon>
        <taxon>Amycolatopsis</taxon>
    </lineage>
</organism>
<dbReference type="AlphaFoldDB" id="A0A8E1VYI9"/>
<dbReference type="Proteomes" id="UP000550260">
    <property type="component" value="Unassembled WGS sequence"/>
</dbReference>
<dbReference type="Gene3D" id="3.30.1540.10">
    <property type="entry name" value="formyl-coa transferase, domain 3"/>
    <property type="match status" value="1"/>
</dbReference>
<dbReference type="InterPro" id="IPR050509">
    <property type="entry name" value="CoA-transferase_III"/>
</dbReference>
<dbReference type="Pfam" id="PF02515">
    <property type="entry name" value="CoA_transf_3"/>
    <property type="match status" value="1"/>
</dbReference>
<dbReference type="RefSeq" id="WP_183124204.1">
    <property type="nucleotide sequence ID" value="NZ_JACJHR010000019.1"/>
</dbReference>
<dbReference type="InterPro" id="IPR003673">
    <property type="entry name" value="CoA-Trfase_fam_III"/>
</dbReference>
<dbReference type="Gene3D" id="3.40.50.10540">
    <property type="entry name" value="Crotonobetainyl-coa:carnitine coa-transferase, domain 1"/>
    <property type="match status" value="1"/>
</dbReference>
<evidence type="ECO:0000313" key="2">
    <source>
        <dbReference type="Proteomes" id="UP000550260"/>
    </source>
</evidence>
<dbReference type="PANTHER" id="PTHR48228:SF5">
    <property type="entry name" value="ALPHA-METHYLACYL-COA RACEMASE"/>
    <property type="match status" value="1"/>
</dbReference>
<dbReference type="EMBL" id="JACJHR010000019">
    <property type="protein sequence ID" value="MBB2500517.1"/>
    <property type="molecule type" value="Genomic_DNA"/>
</dbReference>
<reference evidence="1 2" key="1">
    <citation type="submission" date="2020-08" db="EMBL/GenBank/DDBJ databases">
        <title>Amycolatopsis echigonensis JCM 21831.</title>
        <authorList>
            <person name="Tedsree N."/>
            <person name="Kuncharoen N."/>
            <person name="Likhitwitayawuid K."/>
            <person name="Tanasupawat S."/>
        </authorList>
    </citation>
    <scope>NUCLEOTIDE SEQUENCE [LARGE SCALE GENOMIC DNA]</scope>
    <source>
        <strain evidence="1 2">JCM 21831</strain>
    </source>
</reference>
<name>A0A8E1VYI9_9PSEU</name>
<dbReference type="SUPFAM" id="SSF89796">
    <property type="entry name" value="CoA-transferase family III (CaiB/BaiF)"/>
    <property type="match status" value="1"/>
</dbReference>
<gene>
    <name evidence="1" type="ORF">H5411_15460</name>
</gene>
<keyword evidence="1" id="KW-0808">Transferase</keyword>
<evidence type="ECO:0000313" key="1">
    <source>
        <dbReference type="EMBL" id="MBB2500517.1"/>
    </source>
</evidence>
<sequence length="378" mass="39276">MTGPLAGLTVVELGGIGPGPFCAMLLADSGADVIRIHRPGDAGRAPNPVLDRGRRCIAVDLKSPNGIAVVRRLLDRADAMIEGFRPGVLERLGLAPDVLRSTNPRLVVGRMTGFGQTGPLAARAGHDINYIAQAGVLNSIGRPDDKPVPPLNLVGDFGGGGMLLAFGLLAALHSARETGAGQDVDAAMVDGAALLMAMTWGFAAEGRWSPTERGVNLFDGSVPYYDTYECADGKYVAVGAIEPAFFRALVEGLGLADRIDPARQTDAATFEQTRKLFSGAFATRTRDEWVAHFDGVDACLTPVLSMAEATRDAHLRDRGTFMTVDGVVHPAPAPRFSATATASPAAPASAGAHTDAILAGLGFGPAEVAALREEGTVA</sequence>